<dbReference type="Pfam" id="PF19704">
    <property type="entry name" value="DNAPKcs_CC5"/>
    <property type="match status" value="1"/>
</dbReference>
<protein>
    <recommendedName>
        <fullName evidence="2">DNA-dependent protein kinase catalytic subunit CC3 domain-containing protein</fullName>
    </recommendedName>
</protein>
<accession>A0A8C4N315</accession>
<dbReference type="GeneTree" id="ENSGT00940000155633"/>
<dbReference type="GO" id="GO:0006303">
    <property type="term" value="P:double-strand break repair via nonhomologous end joining"/>
    <property type="evidence" value="ECO:0007669"/>
    <property type="project" value="InterPro"/>
</dbReference>
<feature type="region of interest" description="Disordered" evidence="1">
    <location>
        <begin position="692"/>
        <end position="716"/>
    </location>
</feature>
<dbReference type="SMART" id="SM01344">
    <property type="entry name" value="NUC194"/>
    <property type="match status" value="1"/>
</dbReference>
<dbReference type="InterPro" id="IPR016024">
    <property type="entry name" value="ARM-type_fold"/>
</dbReference>
<dbReference type="InterPro" id="IPR011989">
    <property type="entry name" value="ARM-like"/>
</dbReference>
<dbReference type="GO" id="GO:0005634">
    <property type="term" value="C:nucleus"/>
    <property type="evidence" value="ECO:0007669"/>
    <property type="project" value="InterPro"/>
</dbReference>
<dbReference type="InterPro" id="IPR045581">
    <property type="entry name" value="DNAPKcs_CC5"/>
</dbReference>
<evidence type="ECO:0000313" key="3">
    <source>
        <dbReference type="Ensembl" id="ENSEBUP00000000224.1"/>
    </source>
</evidence>
<dbReference type="OMA" id="RTIFATW"/>
<evidence type="ECO:0000313" key="4">
    <source>
        <dbReference type="Proteomes" id="UP000694388"/>
    </source>
</evidence>
<dbReference type="Ensembl" id="ENSEBUT00000000514.1">
    <property type="protein sequence ID" value="ENSEBUP00000000224.1"/>
    <property type="gene ID" value="ENSEBUG00000000440.1"/>
</dbReference>
<organism evidence="3 4">
    <name type="scientific">Eptatretus burgeri</name>
    <name type="common">Inshore hagfish</name>
    <dbReference type="NCBI Taxonomy" id="7764"/>
    <lineage>
        <taxon>Eukaryota</taxon>
        <taxon>Metazoa</taxon>
        <taxon>Chordata</taxon>
        <taxon>Craniata</taxon>
        <taxon>Vertebrata</taxon>
        <taxon>Cyclostomata</taxon>
        <taxon>Myxini</taxon>
        <taxon>Myxiniformes</taxon>
        <taxon>Myxinidae</taxon>
        <taxon>Eptatretinae</taxon>
        <taxon>Eptatretus</taxon>
    </lineage>
</organism>
<reference evidence="3" key="2">
    <citation type="submission" date="2025-09" db="UniProtKB">
        <authorList>
            <consortium name="Ensembl"/>
        </authorList>
    </citation>
    <scope>IDENTIFICATION</scope>
</reference>
<feature type="domain" description="DNA-dependent protein kinase catalytic subunit CC3" evidence="2">
    <location>
        <begin position="1"/>
        <end position="207"/>
    </location>
</feature>
<dbReference type="Proteomes" id="UP000694388">
    <property type="component" value="Unplaced"/>
</dbReference>
<reference evidence="3" key="1">
    <citation type="submission" date="2025-08" db="UniProtKB">
        <authorList>
            <consortium name="Ensembl"/>
        </authorList>
    </citation>
    <scope>IDENTIFICATION</scope>
</reference>
<dbReference type="Pfam" id="PF08163">
    <property type="entry name" value="DNAPKcs_CC3"/>
    <property type="match status" value="1"/>
</dbReference>
<evidence type="ECO:0000256" key="1">
    <source>
        <dbReference type="SAM" id="MobiDB-lite"/>
    </source>
</evidence>
<proteinExistence type="predicted"/>
<dbReference type="InterPro" id="IPR012582">
    <property type="entry name" value="DNAPKcs_CC3"/>
</dbReference>
<dbReference type="SUPFAM" id="SSF48371">
    <property type="entry name" value="ARM repeat"/>
    <property type="match status" value="1"/>
</dbReference>
<keyword evidence="4" id="KW-1185">Reference proteome</keyword>
<sequence>MEVERSRERRKHLAALRYETQRLDKEEKEHVFLPNTSSLTELQSQFDFSTGFQTSSRVIADPKPKTQVRKDPWLKKGLDLEWDDLNRQECMAELVLLLQHMQHEGISPQFEQGVAAEKMPSWMEALHRRMTAQTTGRNVLFFLARLVSNCQEVFQPYANFWLTPMLSIAVSPELQSLGINGLLNDITVTLLSWESIAIPKNAAIGVLAQRLINFFLENSWHRHRALLRHNLEMIRTIFATWKGCLTVPYRQIYEKFSKMNGETDDITIGIQLLGVVLASGLPPYDPACGIDRQRFFKALLKNLSETYSRKVYTAAAEVLGLVLQQLDSTDKEAQKEVENLVTVSLSNASDGIFVDCLNHIAQGYPPLIDRFCSRVLYLVPKLHGTLRTSCLELLAARPNCNPHLYEELQSRDLLGMLTHRDDNLQQVCLNLVKGLLPNLNPGQLLPLFPSLTSFLTHQSSACRRRAYDCLMWMYDTFWESNDETEVNESKRVFLQARDGLLQAVADEDPILQQTVRSFWDSEARMPVGTRERSLTLLSLNPRDIEQHFLPLGTGLLLGLAARSADFERPLFDQPISDNFFQEYEVNANWQYRSSMQTPHFVETQRSLASQTGFQSSTVHGSKRLQITQATFSFSSAQAPGSRSTYDWITGNTLDMTTIVSEDYPGKRQMGPSSALVLSPAHQHRLHPVPQNFGSTRLAAPDETDGAPQTDTQKRNLSWLKRRLTANDQSTRTYFARRELQRQKKNKDEQMRQKLQKEAGVTLYRLSHRRCT</sequence>
<name>A0A8C4N315_EPTBU</name>
<dbReference type="AlphaFoldDB" id="A0A8C4N315"/>
<evidence type="ECO:0000259" key="2">
    <source>
        <dbReference type="SMART" id="SM01344"/>
    </source>
</evidence>
<dbReference type="Gene3D" id="1.25.10.10">
    <property type="entry name" value="Leucine-rich Repeat Variant"/>
    <property type="match status" value="1"/>
</dbReference>